<keyword evidence="2" id="KW-1185">Reference proteome</keyword>
<evidence type="ECO:0000313" key="2">
    <source>
        <dbReference type="Proteomes" id="UP000828390"/>
    </source>
</evidence>
<proteinExistence type="predicted"/>
<reference evidence="1" key="1">
    <citation type="journal article" date="2019" name="bioRxiv">
        <title>The Genome of the Zebra Mussel, Dreissena polymorpha: A Resource for Invasive Species Research.</title>
        <authorList>
            <person name="McCartney M.A."/>
            <person name="Auch B."/>
            <person name="Kono T."/>
            <person name="Mallez S."/>
            <person name="Zhang Y."/>
            <person name="Obille A."/>
            <person name="Becker A."/>
            <person name="Abrahante J.E."/>
            <person name="Garbe J."/>
            <person name="Badalamenti J.P."/>
            <person name="Herman A."/>
            <person name="Mangelson H."/>
            <person name="Liachko I."/>
            <person name="Sullivan S."/>
            <person name="Sone E.D."/>
            <person name="Koren S."/>
            <person name="Silverstein K.A.T."/>
            <person name="Beckman K.B."/>
            <person name="Gohl D.M."/>
        </authorList>
    </citation>
    <scope>NUCLEOTIDE SEQUENCE</scope>
    <source>
        <strain evidence="1">Duluth1</strain>
        <tissue evidence="1">Whole animal</tissue>
    </source>
</reference>
<name>A0A9D3YPD4_DREPO</name>
<evidence type="ECO:0000313" key="1">
    <source>
        <dbReference type="EMBL" id="KAH3702805.1"/>
    </source>
</evidence>
<gene>
    <name evidence="1" type="ORF">DPMN_077831</name>
</gene>
<protein>
    <submittedName>
        <fullName evidence="1">Uncharacterized protein</fullName>
    </submittedName>
</protein>
<dbReference type="Proteomes" id="UP000828390">
    <property type="component" value="Unassembled WGS sequence"/>
</dbReference>
<organism evidence="1 2">
    <name type="scientific">Dreissena polymorpha</name>
    <name type="common">Zebra mussel</name>
    <name type="synonym">Mytilus polymorpha</name>
    <dbReference type="NCBI Taxonomy" id="45954"/>
    <lineage>
        <taxon>Eukaryota</taxon>
        <taxon>Metazoa</taxon>
        <taxon>Spiralia</taxon>
        <taxon>Lophotrochozoa</taxon>
        <taxon>Mollusca</taxon>
        <taxon>Bivalvia</taxon>
        <taxon>Autobranchia</taxon>
        <taxon>Heteroconchia</taxon>
        <taxon>Euheterodonta</taxon>
        <taxon>Imparidentia</taxon>
        <taxon>Neoheterodontei</taxon>
        <taxon>Myida</taxon>
        <taxon>Dreissenoidea</taxon>
        <taxon>Dreissenidae</taxon>
        <taxon>Dreissena</taxon>
    </lineage>
</organism>
<reference evidence="1" key="2">
    <citation type="submission" date="2020-11" db="EMBL/GenBank/DDBJ databases">
        <authorList>
            <person name="McCartney M.A."/>
            <person name="Auch B."/>
            <person name="Kono T."/>
            <person name="Mallez S."/>
            <person name="Becker A."/>
            <person name="Gohl D.M."/>
            <person name="Silverstein K.A.T."/>
            <person name="Koren S."/>
            <person name="Bechman K.B."/>
            <person name="Herman A."/>
            <person name="Abrahante J.E."/>
            <person name="Garbe J."/>
        </authorList>
    </citation>
    <scope>NUCLEOTIDE SEQUENCE</scope>
    <source>
        <strain evidence="1">Duluth1</strain>
        <tissue evidence="1">Whole animal</tissue>
    </source>
</reference>
<accession>A0A9D3YPD4</accession>
<dbReference type="AlphaFoldDB" id="A0A9D3YPD4"/>
<comment type="caution">
    <text evidence="1">The sequence shown here is derived from an EMBL/GenBank/DDBJ whole genome shotgun (WGS) entry which is preliminary data.</text>
</comment>
<dbReference type="EMBL" id="JAIWYP010000015">
    <property type="protein sequence ID" value="KAH3702805.1"/>
    <property type="molecule type" value="Genomic_DNA"/>
</dbReference>
<sequence length="78" mass="8845">MLAEAFQAHEGAKFAALKILDNDFDIIINSINAFLLSSAREVLWREKSKNEPRAPKCIPFKWNTVHGSICIIILLILH</sequence>